<evidence type="ECO:0000256" key="6">
    <source>
        <dbReference type="SAM" id="Phobius"/>
    </source>
</evidence>
<proteinExistence type="inferred from homology"/>
<dbReference type="Pfam" id="PF00282">
    <property type="entry name" value="Pyridoxal_deC"/>
    <property type="match status" value="1"/>
</dbReference>
<dbReference type="PRINTS" id="PR00800">
    <property type="entry name" value="YHDCRBOXLASE"/>
</dbReference>
<feature type="transmembrane region" description="Helical" evidence="6">
    <location>
        <begin position="12"/>
        <end position="36"/>
    </location>
</feature>
<evidence type="ECO:0000256" key="2">
    <source>
        <dbReference type="ARBA" id="ARBA00009533"/>
    </source>
</evidence>
<evidence type="ECO:0000256" key="1">
    <source>
        <dbReference type="ARBA" id="ARBA00001933"/>
    </source>
</evidence>
<dbReference type="SUPFAM" id="SSF53383">
    <property type="entry name" value="PLP-dependent transferases"/>
    <property type="match status" value="1"/>
</dbReference>
<organism evidence="7 8">
    <name type="scientific">Tetraparma gracilis</name>
    <dbReference type="NCBI Taxonomy" id="2962635"/>
    <lineage>
        <taxon>Eukaryota</taxon>
        <taxon>Sar</taxon>
        <taxon>Stramenopiles</taxon>
        <taxon>Ochrophyta</taxon>
        <taxon>Bolidophyceae</taxon>
        <taxon>Parmales</taxon>
        <taxon>Triparmaceae</taxon>
        <taxon>Tetraparma</taxon>
    </lineage>
</organism>
<name>A0ABQ6M7E3_9STRA</name>
<comment type="similarity">
    <text evidence="2">Belongs to the group II decarboxylase family.</text>
</comment>
<keyword evidence="3" id="KW-0210">Decarboxylase</keyword>
<evidence type="ECO:0000313" key="8">
    <source>
        <dbReference type="Proteomes" id="UP001165060"/>
    </source>
</evidence>
<evidence type="ECO:0000256" key="4">
    <source>
        <dbReference type="ARBA" id="ARBA00022898"/>
    </source>
</evidence>
<gene>
    <name evidence="7" type="ORF">TeGR_g13</name>
</gene>
<keyword evidence="6" id="KW-0812">Transmembrane</keyword>
<dbReference type="PANTHER" id="PTHR11999">
    <property type="entry name" value="GROUP II PYRIDOXAL-5-PHOSPHATE DECARBOXYLASE"/>
    <property type="match status" value="1"/>
</dbReference>
<dbReference type="Gene3D" id="3.40.640.10">
    <property type="entry name" value="Type I PLP-dependent aspartate aminotransferase-like (Major domain)"/>
    <property type="match status" value="1"/>
</dbReference>
<accession>A0ABQ6M7E3</accession>
<reference evidence="7 8" key="1">
    <citation type="journal article" date="2023" name="Commun. Biol.">
        <title>Genome analysis of Parmales, the sister group of diatoms, reveals the evolutionary specialization of diatoms from phago-mixotrophs to photoautotrophs.</title>
        <authorList>
            <person name="Ban H."/>
            <person name="Sato S."/>
            <person name="Yoshikawa S."/>
            <person name="Yamada K."/>
            <person name="Nakamura Y."/>
            <person name="Ichinomiya M."/>
            <person name="Sato N."/>
            <person name="Blanc-Mathieu R."/>
            <person name="Endo H."/>
            <person name="Kuwata A."/>
            <person name="Ogata H."/>
        </authorList>
    </citation>
    <scope>NUCLEOTIDE SEQUENCE [LARGE SCALE GENOMIC DNA]</scope>
</reference>
<protein>
    <submittedName>
        <fullName evidence="7">Uncharacterized protein</fullName>
    </submittedName>
</protein>
<keyword evidence="4" id="KW-0663">Pyridoxal phosphate</keyword>
<dbReference type="PANTHER" id="PTHR11999:SF70">
    <property type="entry name" value="MIP05841P"/>
    <property type="match status" value="1"/>
</dbReference>
<dbReference type="Gene3D" id="3.90.1150.10">
    <property type="entry name" value="Aspartate Aminotransferase, domain 1"/>
    <property type="match status" value="1"/>
</dbReference>
<dbReference type="InterPro" id="IPR002129">
    <property type="entry name" value="PyrdxlP-dep_de-COase"/>
</dbReference>
<dbReference type="EMBL" id="BRYB01001223">
    <property type="protein sequence ID" value="GMI20929.1"/>
    <property type="molecule type" value="Genomic_DNA"/>
</dbReference>
<evidence type="ECO:0000313" key="7">
    <source>
        <dbReference type="EMBL" id="GMI20929.1"/>
    </source>
</evidence>
<keyword evidence="5" id="KW-0456">Lyase</keyword>
<keyword evidence="6" id="KW-1133">Transmembrane helix</keyword>
<dbReference type="InterPro" id="IPR010977">
    <property type="entry name" value="Aromatic_deC"/>
</dbReference>
<dbReference type="InterPro" id="IPR015422">
    <property type="entry name" value="PyrdxlP-dep_Trfase_small"/>
</dbReference>
<comment type="caution">
    <text evidence="7">The sequence shown here is derived from an EMBL/GenBank/DDBJ whole genome shotgun (WGS) entry which is preliminary data.</text>
</comment>
<keyword evidence="6" id="KW-0472">Membrane</keyword>
<sequence>MSLLSVARDGHSRLVVTATVTTTQLAVGFVSLLLACTRRSWLPLLKSRGPLDYLAEDGDDFESWGGELLRWITDYRKNCKKSHVISRVPHNYLIEGPMALPGSAPVEPEGYRSIMSDLDSKIVPGLTHWEASNKFFAYFKPHASYPAVLGELLCAGLNVMGFDWIASPACTELEVVVLDWLAKFLRLPSKFLSISEGPGGGVIQGSAGESAIVVLLAALKKKEAELKGKTGGRQNMVVYGSDQAHTIIFKGSKILGVEFHEINTVDSDYKLTAKALEAAMAEDERKGKVPFAVVATTGTTSTCVFDPLEEIVEVAKKRNLWLHIDAAYGGAYACLDGYEAKFAGLEGADSYVVNCHKKLLCPFDIAALYLADRNPVLAALGVESEYLRNEASESGAVIDYENWQMPLGRRFRALKLWFVMRRFGTVGMRDHVRNGTVLAERFAGKVKQHDDLELACAVSLSLVCFRWRGEGEGKLVGLVGGGGAGPGAEIKAVLGDKEKLEALIGPAGVGGRRDGVVEELGGVVEKVAREVGKDRAAVAAAVNEVLDDERKHAELLKAVKDTGNCFIIHTKLRGEWCNKYVIRLACGGVEQRGEDVDGAFQVIGGVLAHLKKTREVAKVVV</sequence>
<dbReference type="Proteomes" id="UP001165060">
    <property type="component" value="Unassembled WGS sequence"/>
</dbReference>
<dbReference type="InterPro" id="IPR015424">
    <property type="entry name" value="PyrdxlP-dep_Trfase"/>
</dbReference>
<keyword evidence="8" id="KW-1185">Reference proteome</keyword>
<comment type="cofactor">
    <cofactor evidence="1">
        <name>pyridoxal 5'-phosphate</name>
        <dbReference type="ChEBI" id="CHEBI:597326"/>
    </cofactor>
</comment>
<dbReference type="Gene3D" id="1.20.1340.10">
    <property type="entry name" value="dopa decarboxylase, N-terminal domain"/>
    <property type="match status" value="1"/>
</dbReference>
<dbReference type="InterPro" id="IPR015421">
    <property type="entry name" value="PyrdxlP-dep_Trfase_major"/>
</dbReference>
<evidence type="ECO:0000256" key="3">
    <source>
        <dbReference type="ARBA" id="ARBA00022793"/>
    </source>
</evidence>
<evidence type="ECO:0000256" key="5">
    <source>
        <dbReference type="ARBA" id="ARBA00023239"/>
    </source>
</evidence>